<evidence type="ECO:0000256" key="1">
    <source>
        <dbReference type="SAM" id="SignalP"/>
    </source>
</evidence>
<dbReference type="PANTHER" id="PTHR43301">
    <property type="entry name" value="ARABINAN ENDO-1,5-ALPHA-L-ARABINOSIDASE"/>
    <property type="match status" value="1"/>
</dbReference>
<keyword evidence="3" id="KW-1185">Reference proteome</keyword>
<dbReference type="SUPFAM" id="SSF75005">
    <property type="entry name" value="Arabinanase/levansucrase/invertase"/>
    <property type="match status" value="1"/>
</dbReference>
<dbReference type="CDD" id="cd08983">
    <property type="entry name" value="GH43_Bt3655-like"/>
    <property type="match status" value="1"/>
</dbReference>
<gene>
    <name evidence="2" type="ORF">PSFLO_05334</name>
</gene>
<feature type="signal peptide" evidence="1">
    <location>
        <begin position="1"/>
        <end position="26"/>
    </location>
</feature>
<reference evidence="2 3" key="1">
    <citation type="submission" date="2018-03" db="EMBL/GenBank/DDBJ databases">
        <authorList>
            <person name="Guldener U."/>
        </authorList>
    </citation>
    <scope>NUCLEOTIDE SEQUENCE [LARGE SCALE GENOMIC DNA]</scope>
    <source>
        <strain evidence="2 3">DAOM196992</strain>
    </source>
</reference>
<evidence type="ECO:0000313" key="3">
    <source>
        <dbReference type="Proteomes" id="UP000323386"/>
    </source>
</evidence>
<proteinExistence type="predicted"/>
<dbReference type="InterPro" id="IPR023296">
    <property type="entry name" value="Glyco_hydro_beta-prop_sf"/>
</dbReference>
<name>A0A5C3F5S5_9BASI</name>
<dbReference type="InterPro" id="IPR050727">
    <property type="entry name" value="GH43_arabinanases"/>
</dbReference>
<protein>
    <submittedName>
        <fullName evidence="2">Related to carbon source-regulated protein (Putative arabinase)</fullName>
    </submittedName>
</protein>
<organism evidence="2 3">
    <name type="scientific">Pseudozyma flocculosa</name>
    <dbReference type="NCBI Taxonomy" id="84751"/>
    <lineage>
        <taxon>Eukaryota</taxon>
        <taxon>Fungi</taxon>
        <taxon>Dikarya</taxon>
        <taxon>Basidiomycota</taxon>
        <taxon>Ustilaginomycotina</taxon>
        <taxon>Ustilaginomycetes</taxon>
        <taxon>Ustilaginales</taxon>
        <taxon>Ustilaginaceae</taxon>
        <taxon>Pseudozyma</taxon>
    </lineage>
</organism>
<accession>A0A5C3F5S5</accession>
<feature type="chain" id="PRO_5022844931" evidence="1">
    <location>
        <begin position="27"/>
        <end position="352"/>
    </location>
</feature>
<evidence type="ECO:0000313" key="2">
    <source>
        <dbReference type="EMBL" id="SPO39853.1"/>
    </source>
</evidence>
<keyword evidence="1" id="KW-0732">Signal</keyword>
<dbReference type="AlphaFoldDB" id="A0A5C3F5S5"/>
<dbReference type="Gene3D" id="2.115.10.20">
    <property type="entry name" value="Glycosyl hydrolase domain, family 43"/>
    <property type="match status" value="1"/>
</dbReference>
<dbReference type="PANTHER" id="PTHR43301:SF3">
    <property type="entry name" value="ARABINAN ENDO-1,5-ALPHA-L-ARABINOSIDASE A-RELATED"/>
    <property type="match status" value="1"/>
</dbReference>
<dbReference type="EMBL" id="OOIP01000016">
    <property type="protein sequence ID" value="SPO39853.1"/>
    <property type="molecule type" value="Genomic_DNA"/>
</dbReference>
<dbReference type="Proteomes" id="UP000323386">
    <property type="component" value="Unassembled WGS sequence"/>
</dbReference>
<sequence>MRASTSFNVAFAALCGLATWASSASSAAIERAAADAKVGYAFFYFRGDSAGQEEVFAAVSKGNSPLSWDLINGGNVFLSSNQGTTGVRDPSIVASPDGSKFYMLGTDLKVSATTWSASARTGSRSILIWESTDLVNWGQPALREVVGPTAGNAWAPEAIWNPSSQLYEVFFSSAIYPASDPKHETGTYQRVMKTTTKDFVSFTPAVPYIDDGKNAYIDTTFLRAGSKLYRFTKDENSVSSSDPNGKMVFQDVSSDDSPDGKFTRVANAIGKGSISQGEGPTAFVDNNDPNKSWLFIDEFGGRGYVPFYSTDVASGKWQIASDWSMPSNKARHGTVLPVDQKRYDALRKLVRA</sequence>
<dbReference type="OrthoDB" id="19657at2759"/>